<gene>
    <name evidence="1" type="ORF">A3H66_02420</name>
</gene>
<comment type="caution">
    <text evidence="1">The sequence shown here is derived from an EMBL/GenBank/DDBJ whole genome shotgun (WGS) entry which is preliminary data.</text>
</comment>
<dbReference type="Proteomes" id="UP000178783">
    <property type="component" value="Unassembled WGS sequence"/>
</dbReference>
<evidence type="ECO:0000313" key="1">
    <source>
        <dbReference type="EMBL" id="OGF23861.1"/>
    </source>
</evidence>
<evidence type="ECO:0000313" key="2">
    <source>
        <dbReference type="Proteomes" id="UP000178783"/>
    </source>
</evidence>
<name>A0A1F5SC72_9BACT</name>
<organism evidence="1 2">
    <name type="scientific">Candidatus Falkowbacteria bacterium RIFCSPLOWO2_02_FULL_45_21</name>
    <dbReference type="NCBI Taxonomy" id="1797989"/>
    <lineage>
        <taxon>Bacteria</taxon>
        <taxon>Candidatus Falkowiibacteriota</taxon>
    </lineage>
</organism>
<proteinExistence type="predicted"/>
<protein>
    <recommendedName>
        <fullName evidence="3">Nudix hydrolase domain-containing protein</fullName>
    </recommendedName>
</protein>
<sequence length="103" mass="11669">MEEASVAIDLVGATGCYATGKPDDLKIQFNFIGRISNGEPKLASKEDQESRGEDIREIKWFGKDQLNQMSKEDFISEKVFIMVSDWLKGEDHPLSILKQYKKG</sequence>
<dbReference type="STRING" id="1797989.A3H66_02420"/>
<dbReference type="AlphaFoldDB" id="A0A1F5SC72"/>
<evidence type="ECO:0008006" key="3">
    <source>
        <dbReference type="Google" id="ProtNLM"/>
    </source>
</evidence>
<dbReference type="Gene3D" id="3.90.79.10">
    <property type="entry name" value="Nucleoside Triphosphate Pyrophosphohydrolase"/>
    <property type="match status" value="1"/>
</dbReference>
<reference evidence="1 2" key="1">
    <citation type="journal article" date="2016" name="Nat. Commun.">
        <title>Thousands of microbial genomes shed light on interconnected biogeochemical processes in an aquifer system.</title>
        <authorList>
            <person name="Anantharaman K."/>
            <person name="Brown C.T."/>
            <person name="Hug L.A."/>
            <person name="Sharon I."/>
            <person name="Castelle C.J."/>
            <person name="Probst A.J."/>
            <person name="Thomas B.C."/>
            <person name="Singh A."/>
            <person name="Wilkins M.J."/>
            <person name="Karaoz U."/>
            <person name="Brodie E.L."/>
            <person name="Williams K.H."/>
            <person name="Hubbard S.S."/>
            <person name="Banfield J.F."/>
        </authorList>
    </citation>
    <scope>NUCLEOTIDE SEQUENCE [LARGE SCALE GENOMIC DNA]</scope>
</reference>
<dbReference type="EMBL" id="MFFW01000048">
    <property type="protein sequence ID" value="OGF23861.1"/>
    <property type="molecule type" value="Genomic_DNA"/>
</dbReference>
<accession>A0A1F5SC72</accession>